<feature type="domain" description="RiboL-PSP-HEPN" evidence="1">
    <location>
        <begin position="37"/>
        <end position="220"/>
    </location>
</feature>
<reference evidence="2 3" key="1">
    <citation type="submission" date="2019-06" db="EMBL/GenBank/DDBJ databases">
        <title>A complete genome sequence for Luteibacter pinisoli MAH-14.</title>
        <authorList>
            <person name="Baltrus D.A."/>
        </authorList>
    </citation>
    <scope>NUCLEOTIDE SEQUENCE [LARGE SCALE GENOMIC DNA]</scope>
    <source>
        <strain evidence="2 3">MAH-14</strain>
    </source>
</reference>
<keyword evidence="3" id="KW-1185">Reference proteome</keyword>
<evidence type="ECO:0000313" key="2">
    <source>
        <dbReference type="EMBL" id="QDE38024.1"/>
    </source>
</evidence>
<dbReference type="KEGG" id="lpy:FIV34_01845"/>
<dbReference type="EMBL" id="CP041046">
    <property type="protein sequence ID" value="QDE38024.1"/>
    <property type="molecule type" value="Genomic_DNA"/>
</dbReference>
<dbReference type="Pfam" id="PF18735">
    <property type="entry name" value="HEPN_RiboL-PSP"/>
    <property type="match status" value="1"/>
</dbReference>
<dbReference type="AlphaFoldDB" id="A0A4Y5YYZ7"/>
<name>A0A4Y5YYZ7_9GAMM</name>
<protein>
    <recommendedName>
        <fullName evidence="1">RiboL-PSP-HEPN domain-containing protein</fullName>
    </recommendedName>
</protein>
<dbReference type="RefSeq" id="WP_139979105.1">
    <property type="nucleotide sequence ID" value="NZ_CP041046.1"/>
</dbReference>
<evidence type="ECO:0000259" key="1">
    <source>
        <dbReference type="Pfam" id="PF18735"/>
    </source>
</evidence>
<dbReference type="InterPro" id="IPR041519">
    <property type="entry name" value="HEPN_RiboL-PSP"/>
</dbReference>
<gene>
    <name evidence="2" type="ORF">FIV34_01845</name>
</gene>
<organism evidence="2 3">
    <name type="scientific">Luteibacter pinisoli</name>
    <dbReference type="NCBI Taxonomy" id="2589080"/>
    <lineage>
        <taxon>Bacteria</taxon>
        <taxon>Pseudomonadati</taxon>
        <taxon>Pseudomonadota</taxon>
        <taxon>Gammaproteobacteria</taxon>
        <taxon>Lysobacterales</taxon>
        <taxon>Rhodanobacteraceae</taxon>
        <taxon>Luteibacter</taxon>
    </lineage>
</organism>
<dbReference type="OrthoDB" id="8481985at2"/>
<proteinExistence type="predicted"/>
<accession>A0A4Y5YYZ7</accession>
<dbReference type="Proteomes" id="UP000316093">
    <property type="component" value="Chromosome"/>
</dbReference>
<sequence length="239" mass="26883">MSYRHSRARRAFQLQISQSLTELMPLYRHARSYGGGESRLLAAYYVFAFAQFEQYVKSLVEDLIAAIVHASPALDRVPDLMLGYILHKSENLGRGYRKFGFAEDEGALLESVAAAARKVAQWGQASQLQTQLETASFLEKKKYPSPKNLPQLFRRLGVRAIWPVINSAGKMNGELMLTSLNDLRTGIAHEGRVPPGFSLSDFKGRIDQMERFVAALDRGISKYYCGVVMPRSVWNSQMS</sequence>
<evidence type="ECO:0000313" key="3">
    <source>
        <dbReference type="Proteomes" id="UP000316093"/>
    </source>
</evidence>